<feature type="DNA-binding region" description="H-T-H motif" evidence="4">
    <location>
        <begin position="37"/>
        <end position="56"/>
    </location>
</feature>
<dbReference type="RefSeq" id="WP_124396228.1">
    <property type="nucleotide sequence ID" value="NZ_BHYM01000101.1"/>
</dbReference>
<dbReference type="InterPro" id="IPR001647">
    <property type="entry name" value="HTH_TetR"/>
</dbReference>
<evidence type="ECO:0000259" key="5">
    <source>
        <dbReference type="PROSITE" id="PS50977"/>
    </source>
</evidence>
<evidence type="ECO:0000313" key="6">
    <source>
        <dbReference type="EMBL" id="GCE44672.1"/>
    </source>
</evidence>
<proteinExistence type="predicted"/>
<dbReference type="InterPro" id="IPR036271">
    <property type="entry name" value="Tet_transcr_reg_TetR-rel_C_sf"/>
</dbReference>
<dbReference type="PANTHER" id="PTHR47506">
    <property type="entry name" value="TRANSCRIPTIONAL REGULATORY PROTEIN"/>
    <property type="match status" value="1"/>
</dbReference>
<reference evidence="6 7" key="1">
    <citation type="submission" date="2018-11" db="EMBL/GenBank/DDBJ databases">
        <title>Microbial catabolism of amino acid.</title>
        <authorList>
            <person name="Hibi M."/>
            <person name="Ogawa J."/>
        </authorList>
    </citation>
    <scope>NUCLEOTIDE SEQUENCE [LARGE SCALE GENOMIC DNA]</scope>
    <source>
        <strain evidence="6 7">C31-06</strain>
    </source>
</reference>
<evidence type="ECO:0000256" key="4">
    <source>
        <dbReference type="PROSITE-ProRule" id="PRU00335"/>
    </source>
</evidence>
<dbReference type="PRINTS" id="PR00455">
    <property type="entry name" value="HTHTETR"/>
</dbReference>
<dbReference type="AlphaFoldDB" id="A0A402CLV2"/>
<keyword evidence="3" id="KW-0804">Transcription</keyword>
<evidence type="ECO:0000256" key="1">
    <source>
        <dbReference type="ARBA" id="ARBA00023015"/>
    </source>
</evidence>
<dbReference type="SUPFAM" id="SSF46689">
    <property type="entry name" value="Homeodomain-like"/>
    <property type="match status" value="1"/>
</dbReference>
<protein>
    <submittedName>
        <fullName evidence="6">Transcriptional regulator, TetR family</fullName>
    </submittedName>
</protein>
<gene>
    <name evidence="6" type="ORF">Rhow_000263</name>
</gene>
<dbReference type="PROSITE" id="PS50977">
    <property type="entry name" value="HTH_TETR_2"/>
    <property type="match status" value="1"/>
</dbReference>
<evidence type="ECO:0000313" key="7">
    <source>
        <dbReference type="Proteomes" id="UP000287519"/>
    </source>
</evidence>
<comment type="caution">
    <text evidence="6">The sequence shown here is derived from an EMBL/GenBank/DDBJ whole genome shotgun (WGS) entry which is preliminary data.</text>
</comment>
<dbReference type="PANTHER" id="PTHR47506:SF3">
    <property type="entry name" value="HTH-TYPE TRANSCRIPTIONAL REGULATOR LMRA"/>
    <property type="match status" value="1"/>
</dbReference>
<dbReference type="EMBL" id="BHYM01000101">
    <property type="protein sequence ID" value="GCE44672.1"/>
    <property type="molecule type" value="Genomic_DNA"/>
</dbReference>
<dbReference type="Gene3D" id="1.10.357.10">
    <property type="entry name" value="Tetracycline Repressor, domain 2"/>
    <property type="match status" value="1"/>
</dbReference>
<keyword evidence="1" id="KW-0805">Transcription regulation</keyword>
<dbReference type="SUPFAM" id="SSF48498">
    <property type="entry name" value="Tetracyclin repressor-like, C-terminal domain"/>
    <property type="match status" value="1"/>
</dbReference>
<dbReference type="OrthoDB" id="4214267at2"/>
<accession>A0A402CLV2</accession>
<dbReference type="GO" id="GO:0003677">
    <property type="term" value="F:DNA binding"/>
    <property type="evidence" value="ECO:0007669"/>
    <property type="project" value="UniProtKB-UniRule"/>
</dbReference>
<dbReference type="Pfam" id="PF00440">
    <property type="entry name" value="TetR_N"/>
    <property type="match status" value="1"/>
</dbReference>
<name>A0A402CLV2_RHOWR</name>
<evidence type="ECO:0000256" key="2">
    <source>
        <dbReference type="ARBA" id="ARBA00023125"/>
    </source>
</evidence>
<dbReference type="Proteomes" id="UP000287519">
    <property type="component" value="Unassembled WGS sequence"/>
</dbReference>
<keyword evidence="7" id="KW-1185">Reference proteome</keyword>
<organism evidence="6 7">
    <name type="scientific">Rhodococcus wratislaviensis</name>
    <name type="common">Tsukamurella wratislaviensis</name>
    <dbReference type="NCBI Taxonomy" id="44752"/>
    <lineage>
        <taxon>Bacteria</taxon>
        <taxon>Bacillati</taxon>
        <taxon>Actinomycetota</taxon>
        <taxon>Actinomycetes</taxon>
        <taxon>Mycobacteriales</taxon>
        <taxon>Nocardiaceae</taxon>
        <taxon>Rhodococcus</taxon>
    </lineage>
</organism>
<feature type="domain" description="HTH tetR-type" evidence="5">
    <location>
        <begin position="14"/>
        <end position="74"/>
    </location>
</feature>
<dbReference type="InterPro" id="IPR009057">
    <property type="entry name" value="Homeodomain-like_sf"/>
</dbReference>
<evidence type="ECO:0000256" key="3">
    <source>
        <dbReference type="ARBA" id="ARBA00023163"/>
    </source>
</evidence>
<keyword evidence="2 4" id="KW-0238">DNA-binding</keyword>
<sequence>MSKVKSIPAPGRRSEARERLLATASRLFYVEGIRAVGVDRVMAEADVARGTFYRHFEGKDDLVRAYLEATDHRIRAGLAAAKEEAGTPAAFLEIVAHGIGEEMCRVGFRGCPFINAAVEYPERDSVIHQVVLVYRDAFHRVLQDAFQQAGVADSKRSADAMVALRDGAMVAAYLGDPQTASDTLTQGVAALLTAD</sequence>